<dbReference type="CDD" id="cd06223">
    <property type="entry name" value="PRTases_typeI"/>
    <property type="match status" value="1"/>
</dbReference>
<name>A0A1H6SAY5_9GAMM</name>
<dbReference type="InterPro" id="IPR029057">
    <property type="entry name" value="PRTase-like"/>
</dbReference>
<evidence type="ECO:0000313" key="3">
    <source>
        <dbReference type="Proteomes" id="UP000242999"/>
    </source>
</evidence>
<dbReference type="SUPFAM" id="SSF53271">
    <property type="entry name" value="PRTase-like"/>
    <property type="match status" value="1"/>
</dbReference>
<dbReference type="AlphaFoldDB" id="A0A1H6SAY5"/>
<dbReference type="RefSeq" id="WP_093309318.1">
    <property type="nucleotide sequence ID" value="NZ_FNYH01000006.1"/>
</dbReference>
<dbReference type="OrthoDB" id="9802227at2"/>
<dbReference type="EMBL" id="FNYH01000006">
    <property type="protein sequence ID" value="SEI63074.1"/>
    <property type="molecule type" value="Genomic_DNA"/>
</dbReference>
<proteinExistence type="predicted"/>
<dbReference type="PANTHER" id="PTHR11608">
    <property type="entry name" value="BIFUNCTIONAL PROTEIN PYRR"/>
    <property type="match status" value="1"/>
</dbReference>
<organism evidence="2 3">
    <name type="scientific">Allopseudospirillum japonicum</name>
    <dbReference type="NCBI Taxonomy" id="64971"/>
    <lineage>
        <taxon>Bacteria</taxon>
        <taxon>Pseudomonadati</taxon>
        <taxon>Pseudomonadota</taxon>
        <taxon>Gammaproteobacteria</taxon>
        <taxon>Oceanospirillales</taxon>
        <taxon>Oceanospirillaceae</taxon>
        <taxon>Allopseudospirillum</taxon>
    </lineage>
</organism>
<evidence type="ECO:0000313" key="2">
    <source>
        <dbReference type="EMBL" id="SEI63074.1"/>
    </source>
</evidence>
<evidence type="ECO:0000259" key="1">
    <source>
        <dbReference type="Pfam" id="PF00156"/>
    </source>
</evidence>
<dbReference type="Pfam" id="PF00156">
    <property type="entry name" value="Pribosyltran"/>
    <property type="match status" value="1"/>
</dbReference>
<reference evidence="3" key="1">
    <citation type="submission" date="2016-10" db="EMBL/GenBank/DDBJ databases">
        <authorList>
            <person name="Varghese N."/>
            <person name="Submissions S."/>
        </authorList>
    </citation>
    <scope>NUCLEOTIDE SEQUENCE [LARGE SCALE GENOMIC DNA]</scope>
    <source>
        <strain evidence="3">DSM 7165</strain>
    </source>
</reference>
<dbReference type="Proteomes" id="UP000242999">
    <property type="component" value="Unassembled WGS sequence"/>
</dbReference>
<feature type="domain" description="Phosphoribosyltransferase" evidence="1">
    <location>
        <begin position="31"/>
        <end position="168"/>
    </location>
</feature>
<dbReference type="GO" id="GO:0016757">
    <property type="term" value="F:glycosyltransferase activity"/>
    <property type="evidence" value="ECO:0007669"/>
    <property type="project" value="UniProtKB-KW"/>
</dbReference>
<keyword evidence="2" id="KW-0328">Glycosyltransferase</keyword>
<dbReference type="PANTHER" id="PTHR11608:SF0">
    <property type="entry name" value="BIFUNCTIONAL PROTEIN PYRR"/>
    <property type="match status" value="1"/>
</dbReference>
<dbReference type="InterPro" id="IPR050137">
    <property type="entry name" value="PyrR_bifunctional"/>
</dbReference>
<gene>
    <name evidence="2" type="ORF">SAMN05421831_1061</name>
</gene>
<keyword evidence="3" id="KW-1185">Reference proteome</keyword>
<dbReference type="InterPro" id="IPR000836">
    <property type="entry name" value="PRTase_dom"/>
</dbReference>
<dbReference type="NCBIfam" id="NF003545">
    <property type="entry name" value="PRK05205.1-1"/>
    <property type="match status" value="1"/>
</dbReference>
<sequence length="184" mass="20055">MICTQAPPPLEAFPVLIEKLGVSLQAHLATLAPEEVVWVGIHSGGVWVAQALQAELAVKEVAGVAQAPLGTLNISFYRDDLTRIGLHPQVQPSQLPLSVQDKHVILVDDVLQSGRTVRAAMNELFDYGRPASIYLAVLVQVNAQELPIQAQAVAANVDYHPHWRVQLDSELNLHWIQIGEDAGE</sequence>
<dbReference type="Gene3D" id="3.40.50.2020">
    <property type="match status" value="1"/>
</dbReference>
<accession>A0A1H6SAY5</accession>
<keyword evidence="2" id="KW-0808">Transferase</keyword>
<dbReference type="STRING" id="64971.SAMN05421831_1061"/>
<protein>
    <submittedName>
        <fullName evidence="2">Pyrimidine operon attenuation protein / uracil phosphoribosyltransferase</fullName>
    </submittedName>
</protein>